<feature type="binding site" evidence="16">
    <location>
        <position position="167"/>
    </location>
    <ligand>
        <name>Zn(2+)</name>
        <dbReference type="ChEBI" id="CHEBI:29105"/>
        <note>catalytic</note>
    </ligand>
</feature>
<dbReference type="InterPro" id="IPR000644">
    <property type="entry name" value="CBS_dom"/>
</dbReference>
<keyword evidence="6 14" id="KW-0479">Metal-binding</keyword>
<feature type="transmembrane region" description="Helical" evidence="14">
    <location>
        <begin position="187"/>
        <end position="210"/>
    </location>
</feature>
<dbReference type="CDD" id="cd06164">
    <property type="entry name" value="S2P-M50_SpoIVFB_CBS"/>
    <property type="match status" value="1"/>
</dbReference>
<dbReference type="PIRSF" id="PIRSF006404">
    <property type="entry name" value="UCP006404_Pept_M50_CBS"/>
    <property type="match status" value="1"/>
</dbReference>
<evidence type="ECO:0000256" key="5">
    <source>
        <dbReference type="ARBA" id="ARBA00022692"/>
    </source>
</evidence>
<evidence type="ECO:0000256" key="13">
    <source>
        <dbReference type="ARBA" id="ARBA00023136"/>
    </source>
</evidence>
<feature type="binding site" evidence="16">
    <location>
        <position position="68"/>
    </location>
    <ligand>
        <name>Zn(2+)</name>
        <dbReference type="ChEBI" id="CHEBI:29105"/>
        <note>catalytic</note>
    </ligand>
</feature>
<keyword evidence="7" id="KW-0677">Repeat</keyword>
<sequence>MFRNAVNLFEVLGFKVRVDPSWLLIAALIVWSLSAAYFPDALPGYSRSAYVVLSVIAMLGLFASLILHELSHSVVARSFGLSVGGITLFVFGGVAELEQEPASPQSEFWIAIAGPIMSFALAGLFFLLSLLVSGGETTSWLHALFAYLALINLILAVFNLAPAFPLDGGRVLRAVLWHYRKDLFSATRIASAFGTGFGVFLIATGVLAVFSASSAAGLWQILIGFFILSASRGSYRQLVVKAALKDKTVRSLMSSPPIAAQIDDTIKHTVQETMMPKKVSFVPVLEGDKLAGYVDTALVHGVDREKWATTRLISIVAPVSDENTVSPDAAMEDLFQRMTQTGRRKMLVVEDNRLVGVISLSDLMSWLAIRQELGGLESGVSPRRS</sequence>
<evidence type="ECO:0000256" key="9">
    <source>
        <dbReference type="ARBA" id="ARBA00022833"/>
    </source>
</evidence>
<proteinExistence type="inferred from homology"/>
<feature type="active site" evidence="15">
    <location>
        <position position="69"/>
    </location>
</feature>
<evidence type="ECO:0000256" key="6">
    <source>
        <dbReference type="ARBA" id="ARBA00022723"/>
    </source>
</evidence>
<comment type="caution">
    <text evidence="19">The sequence shown here is derived from an EMBL/GenBank/DDBJ whole genome shotgun (WGS) entry which is preliminary data.</text>
</comment>
<dbReference type="GO" id="GO:0005886">
    <property type="term" value="C:plasma membrane"/>
    <property type="evidence" value="ECO:0007669"/>
    <property type="project" value="UniProtKB-SubCell"/>
</dbReference>
<dbReference type="GO" id="GO:0046872">
    <property type="term" value="F:metal ion binding"/>
    <property type="evidence" value="ECO:0007669"/>
    <property type="project" value="UniProtKB-UniRule"/>
</dbReference>
<keyword evidence="10 14" id="KW-1133">Transmembrane helix</keyword>
<dbReference type="GO" id="GO:0008237">
    <property type="term" value="F:metallopeptidase activity"/>
    <property type="evidence" value="ECO:0007669"/>
    <property type="project" value="UniProtKB-UniRule"/>
</dbReference>
<comment type="similarity">
    <text evidence="2 14">Belongs to the peptidase M50B family.</text>
</comment>
<protein>
    <recommendedName>
        <fullName evidence="14">Zinc metalloprotease</fullName>
    </recommendedName>
</protein>
<keyword evidence="8 14" id="KW-0378">Hydrolase</keyword>
<keyword evidence="11 14" id="KW-0482">Metalloprotease</keyword>
<feature type="domain" description="CBS" evidence="18">
    <location>
        <begin position="318"/>
        <end position="373"/>
    </location>
</feature>
<evidence type="ECO:0000256" key="7">
    <source>
        <dbReference type="ARBA" id="ARBA00022737"/>
    </source>
</evidence>
<dbReference type="InterPro" id="IPR016483">
    <property type="entry name" value="UCP006404_Pept_M50_CBS"/>
</dbReference>
<feature type="binding site" evidence="16">
    <location>
        <position position="72"/>
    </location>
    <ligand>
        <name>Zn(2+)</name>
        <dbReference type="ChEBI" id="CHEBI:29105"/>
        <note>catalytic</note>
    </ligand>
</feature>
<comment type="subcellular location">
    <subcellularLocation>
        <location evidence="1 14">Cell membrane</location>
        <topology evidence="1 14">Multi-pass membrane protein</topology>
    </subcellularLocation>
</comment>
<feature type="transmembrane region" description="Helical" evidence="14">
    <location>
        <begin position="144"/>
        <end position="166"/>
    </location>
</feature>
<dbReference type="Gene3D" id="3.10.580.10">
    <property type="entry name" value="CBS-domain"/>
    <property type="match status" value="2"/>
</dbReference>
<evidence type="ECO:0000256" key="2">
    <source>
        <dbReference type="ARBA" id="ARBA00007931"/>
    </source>
</evidence>
<dbReference type="SUPFAM" id="SSF54631">
    <property type="entry name" value="CBS-domain pair"/>
    <property type="match status" value="1"/>
</dbReference>
<keyword evidence="9 14" id="KW-0862">Zinc</keyword>
<evidence type="ECO:0000256" key="14">
    <source>
        <dbReference type="PIRNR" id="PIRNR006404"/>
    </source>
</evidence>
<evidence type="ECO:0000259" key="18">
    <source>
        <dbReference type="PROSITE" id="PS51371"/>
    </source>
</evidence>
<evidence type="ECO:0000256" key="4">
    <source>
        <dbReference type="ARBA" id="ARBA00022670"/>
    </source>
</evidence>
<dbReference type="Pfam" id="PF02163">
    <property type="entry name" value="Peptidase_M50"/>
    <property type="match status" value="2"/>
</dbReference>
<evidence type="ECO:0000256" key="16">
    <source>
        <dbReference type="PIRSR" id="PIRSR006404-2"/>
    </source>
</evidence>
<dbReference type="AlphaFoldDB" id="A0AAE3D001"/>
<feature type="transmembrane region" description="Helical" evidence="14">
    <location>
        <begin position="50"/>
        <end position="67"/>
    </location>
</feature>
<evidence type="ECO:0000256" key="11">
    <source>
        <dbReference type="ARBA" id="ARBA00023049"/>
    </source>
</evidence>
<feature type="transmembrane region" description="Helical" evidence="14">
    <location>
        <begin position="20"/>
        <end position="38"/>
    </location>
</feature>
<dbReference type="EMBL" id="JAICBX010000001">
    <property type="protein sequence ID" value="MBW8636261.1"/>
    <property type="molecule type" value="Genomic_DNA"/>
</dbReference>
<keyword evidence="5 14" id="KW-0812">Transmembrane</keyword>
<feature type="transmembrane region" description="Helical" evidence="14">
    <location>
        <begin position="79"/>
        <end position="97"/>
    </location>
</feature>
<dbReference type="PROSITE" id="PS51371">
    <property type="entry name" value="CBS"/>
    <property type="match status" value="1"/>
</dbReference>
<evidence type="ECO:0000256" key="12">
    <source>
        <dbReference type="ARBA" id="ARBA00023122"/>
    </source>
</evidence>
<evidence type="ECO:0000313" key="19">
    <source>
        <dbReference type="EMBL" id="MBW8636261.1"/>
    </source>
</evidence>
<name>A0AAE3D001_9HYPH</name>
<keyword evidence="4 14" id="KW-0645">Protease</keyword>
<dbReference type="InterPro" id="IPR008915">
    <property type="entry name" value="Peptidase_M50"/>
</dbReference>
<feature type="transmembrane region" description="Helical" evidence="14">
    <location>
        <begin position="109"/>
        <end position="132"/>
    </location>
</feature>
<keyword evidence="20" id="KW-1185">Reference proteome</keyword>
<evidence type="ECO:0000256" key="17">
    <source>
        <dbReference type="PROSITE-ProRule" id="PRU00703"/>
    </source>
</evidence>
<comment type="cofactor">
    <cofactor evidence="14 16">
        <name>Zn(2+)</name>
        <dbReference type="ChEBI" id="CHEBI:29105"/>
    </cofactor>
    <text evidence="14 16">Binds 1 zinc ion per subunit.</text>
</comment>
<dbReference type="SMART" id="SM00116">
    <property type="entry name" value="CBS"/>
    <property type="match status" value="1"/>
</dbReference>
<reference evidence="19" key="1">
    <citation type="submission" date="2021-08" db="EMBL/GenBank/DDBJ databases">
        <title>Hoeflea bacterium WL0058 sp. nov., isolated from the sediment.</title>
        <authorList>
            <person name="Wang L."/>
            <person name="Zhang D."/>
        </authorList>
    </citation>
    <scope>NUCLEOTIDE SEQUENCE</scope>
    <source>
        <strain evidence="19">WL0058</strain>
    </source>
</reference>
<dbReference type="GO" id="GO:0006508">
    <property type="term" value="P:proteolysis"/>
    <property type="evidence" value="ECO:0007669"/>
    <property type="project" value="UniProtKB-KW"/>
</dbReference>
<evidence type="ECO:0000256" key="8">
    <source>
        <dbReference type="ARBA" id="ARBA00022801"/>
    </source>
</evidence>
<evidence type="ECO:0000256" key="3">
    <source>
        <dbReference type="ARBA" id="ARBA00022475"/>
    </source>
</evidence>
<dbReference type="PANTHER" id="PTHR39188:SF3">
    <property type="entry name" value="STAGE IV SPORULATION PROTEIN FB"/>
    <property type="match status" value="1"/>
</dbReference>
<feature type="transmembrane region" description="Helical" evidence="14">
    <location>
        <begin position="216"/>
        <end position="235"/>
    </location>
</feature>
<organism evidence="19 20">
    <name type="scientific">Flavimaribacter sediminis</name>
    <dbReference type="NCBI Taxonomy" id="2865987"/>
    <lineage>
        <taxon>Bacteria</taxon>
        <taxon>Pseudomonadati</taxon>
        <taxon>Pseudomonadota</taxon>
        <taxon>Alphaproteobacteria</taxon>
        <taxon>Hyphomicrobiales</taxon>
        <taxon>Rhizobiaceae</taxon>
        <taxon>Flavimaribacter</taxon>
    </lineage>
</organism>
<gene>
    <name evidence="19" type="ORF">K1W69_03595</name>
</gene>
<evidence type="ECO:0000256" key="15">
    <source>
        <dbReference type="PIRSR" id="PIRSR006404-1"/>
    </source>
</evidence>
<evidence type="ECO:0000313" key="20">
    <source>
        <dbReference type="Proteomes" id="UP001196509"/>
    </source>
</evidence>
<dbReference type="Proteomes" id="UP001196509">
    <property type="component" value="Unassembled WGS sequence"/>
</dbReference>
<evidence type="ECO:0000256" key="1">
    <source>
        <dbReference type="ARBA" id="ARBA00004651"/>
    </source>
</evidence>
<accession>A0AAE3D001</accession>
<dbReference type="PANTHER" id="PTHR39188">
    <property type="entry name" value="MEMBRANE-ASSOCIATED ZINC METALLOPROTEASE M50B"/>
    <property type="match status" value="1"/>
</dbReference>
<keyword evidence="13 14" id="KW-0472">Membrane</keyword>
<keyword evidence="3 14" id="KW-1003">Cell membrane</keyword>
<dbReference type="RefSeq" id="WP_220226960.1">
    <property type="nucleotide sequence ID" value="NZ_JAICBX010000001.1"/>
</dbReference>
<keyword evidence="12 17" id="KW-0129">CBS domain</keyword>
<dbReference type="Pfam" id="PF00571">
    <property type="entry name" value="CBS"/>
    <property type="match status" value="2"/>
</dbReference>
<dbReference type="InterPro" id="IPR046342">
    <property type="entry name" value="CBS_dom_sf"/>
</dbReference>
<evidence type="ECO:0000256" key="10">
    <source>
        <dbReference type="ARBA" id="ARBA00022989"/>
    </source>
</evidence>